<dbReference type="InterPro" id="IPR023828">
    <property type="entry name" value="Peptidase_S8_Ser-AS"/>
</dbReference>
<dbReference type="InterPro" id="IPR015500">
    <property type="entry name" value="Peptidase_S8_subtilisin-rel"/>
</dbReference>
<evidence type="ECO:0000256" key="4">
    <source>
        <dbReference type="ARBA" id="ARBA00022670"/>
    </source>
</evidence>
<evidence type="ECO:0000256" key="7">
    <source>
        <dbReference type="ARBA" id="ARBA00022825"/>
    </source>
</evidence>
<proteinExistence type="inferred from homology"/>
<dbReference type="PANTHER" id="PTHR43806:SF11">
    <property type="entry name" value="CEREVISIN-RELATED"/>
    <property type="match status" value="1"/>
</dbReference>
<feature type="active site" description="Charge relay system" evidence="8">
    <location>
        <position position="281"/>
    </location>
</feature>
<dbReference type="PROSITE" id="PS00137">
    <property type="entry name" value="SUBTILASE_HIS"/>
    <property type="match status" value="1"/>
</dbReference>
<feature type="domain" description="PA" evidence="12">
    <location>
        <begin position="814"/>
        <end position="885"/>
    </location>
</feature>
<evidence type="ECO:0000259" key="11">
    <source>
        <dbReference type="Pfam" id="PF00082"/>
    </source>
</evidence>
<dbReference type="PANTHER" id="PTHR43806">
    <property type="entry name" value="PEPTIDASE S8"/>
    <property type="match status" value="1"/>
</dbReference>
<dbReference type="InterPro" id="IPR023827">
    <property type="entry name" value="Peptidase_S8_Asp-AS"/>
</dbReference>
<evidence type="ECO:0000256" key="1">
    <source>
        <dbReference type="ARBA" id="ARBA00011073"/>
    </source>
</evidence>
<dbReference type="SUPFAM" id="SSF52743">
    <property type="entry name" value="Subtilisin-like"/>
    <property type="match status" value="1"/>
</dbReference>
<evidence type="ECO:0000256" key="3">
    <source>
        <dbReference type="ARBA" id="ARBA00022525"/>
    </source>
</evidence>
<dbReference type="Pfam" id="PF02225">
    <property type="entry name" value="PA"/>
    <property type="match status" value="1"/>
</dbReference>
<dbReference type="PROSITE" id="PS51318">
    <property type="entry name" value="TAT"/>
    <property type="match status" value="1"/>
</dbReference>
<dbReference type="PRINTS" id="PR00723">
    <property type="entry name" value="SUBTILISIN"/>
</dbReference>
<protein>
    <submittedName>
        <fullName evidence="13">S8 family serine peptidase</fullName>
    </submittedName>
</protein>
<evidence type="ECO:0000313" key="13">
    <source>
        <dbReference type="EMBL" id="WLQ54951.1"/>
    </source>
</evidence>
<accession>A0ABY9IIA7</accession>
<dbReference type="Gene3D" id="2.60.40.10">
    <property type="entry name" value="Immunoglobulins"/>
    <property type="match status" value="1"/>
</dbReference>
<dbReference type="EMBL" id="CP120988">
    <property type="protein sequence ID" value="WLQ54951.1"/>
    <property type="molecule type" value="Genomic_DNA"/>
</dbReference>
<dbReference type="InterPro" id="IPR022398">
    <property type="entry name" value="Peptidase_S8_His-AS"/>
</dbReference>
<keyword evidence="4 8" id="KW-0645">Protease</keyword>
<sequence length="1250" mass="130012">MTSSHPRRRRLLVPAIAVLSLALGGGALLPTPAGADDGARSATAGKTGPSPMYDVTLVTGDVVHYTDLPGSSDPVTVDTASGSHGGVQIQTYGTNTYVIPAQAAGLIAADRLDVELFNVTGLVEMGYDDARSGGTPLIATAPKGAGDGRAARSSALPGAPAGSKRVRALAAVRATALKTDARRARAFWAGITPDTPTAPRSLDADTGIGKLWLDRKIEPTLSESVPQVRAPEAWAEGFDGTGSKVAVLDTGIDATHPDVKGAIVASKSFVPGESTDDKVGHGTHVASTIAGSGAASDGAKKGVAPGAALYVGKVLSDAGEGTESAIIEGMQWARDEGVDVVSMSLGTNTASDGVDPVSQAVNALSADGGPLFVVAAGNNADVGSIGSPGAAEAALTVGAVNKQDTRAAFSSQGPVRRTYAIKPDISAPGVSISAAAAHPAEGGPMYQSMTGTSMATPHVAGGAAVLHQAHPDWDAARLKSALMSSSKKLNAFTPYQLGAGRLDVAAAVDSTIEAPGSLGTVAVTWQNKDDGPAERTITYRNTGTADVTLDLALDTRDDHFTLSRPSVTVPAKGAAEVTLRLDPSAMPTTSAVSGQVTATDTVRAVMVAHTAFALLKEPELYDYTLELKDRDGKPTTGTIAMTYPGSAAPGFVTVYGRTTLRLPPRMYTAWGFLDVAGDRADEQGLALVAAPDVQLGDGGATVRLDASLANRVAAVTPRETENRQTVVQFRRTFPDGRAGAGSAFVMDPSYDALYVQPTEEAAGAQDLLVHWRQQQKSLDARTGSGHDVQLTAQNGAVPSDGRRTLRTVYAGKGTGADYAGLDVKGKAVVVDRRGASPDERAEAAANAGAALLITVNDRGGRLYETYTDAHGLTVAGVRQSDGARLIEEAESGRGTLTVTGRRSPAYQYDLLEYRKGAIPDHDLVYRPRESELARVQTNFHAAWTDGVTPEGVGRRVFSPYWGKGAASNETESYPAARTDFLTALPETLGVWHEEHRAELGGPGADNVIEIAADRRYASGGHYTGEWFAPVVAPRFGESFWRPSRTSNGVSWNLPAWSGAGAGHTAMSPGVRDGSVTVQFRQGDSLLTTGLGYSGYATGLPAAEQAYSITLDAARDTAKWDKSTRTHTRWDFRSAAPPQGTPSKEVPLLDLRYDVGTDLRGDLPAGRKVTLGLHSSVYRTGAAADSATLQVSYDEGSSWRAVPLTRAGDGRWTVRLVTPRTKGGSVSLRASAQGPDGPAVTQDVIRAFGLK</sequence>
<dbReference type="SUPFAM" id="SSF52025">
    <property type="entry name" value="PA domain"/>
    <property type="match status" value="1"/>
</dbReference>
<dbReference type="InterPro" id="IPR003137">
    <property type="entry name" value="PA_domain"/>
</dbReference>
<dbReference type="Pfam" id="PF00082">
    <property type="entry name" value="Peptidase_S8"/>
    <property type="match status" value="1"/>
</dbReference>
<evidence type="ECO:0000256" key="10">
    <source>
        <dbReference type="SAM" id="SignalP"/>
    </source>
</evidence>
<keyword evidence="14" id="KW-1185">Reference proteome</keyword>
<comment type="similarity">
    <text evidence="1 8 9">Belongs to the peptidase S8 family.</text>
</comment>
<dbReference type="Proteomes" id="UP001235744">
    <property type="component" value="Chromosome"/>
</dbReference>
<gene>
    <name evidence="13" type="ORF">P8A19_05630</name>
</gene>
<feature type="domain" description="Peptidase S8/S53" evidence="11">
    <location>
        <begin position="240"/>
        <end position="490"/>
    </location>
</feature>
<keyword evidence="3" id="KW-0964">Secreted</keyword>
<feature type="signal peptide" evidence="10">
    <location>
        <begin position="1"/>
        <end position="35"/>
    </location>
</feature>
<dbReference type="PROSITE" id="PS00136">
    <property type="entry name" value="SUBTILASE_ASP"/>
    <property type="match status" value="1"/>
</dbReference>
<evidence type="ECO:0000259" key="12">
    <source>
        <dbReference type="Pfam" id="PF02225"/>
    </source>
</evidence>
<evidence type="ECO:0000256" key="6">
    <source>
        <dbReference type="ARBA" id="ARBA00022801"/>
    </source>
</evidence>
<dbReference type="PROSITE" id="PS51892">
    <property type="entry name" value="SUBTILASE"/>
    <property type="match status" value="1"/>
</dbReference>
<keyword evidence="5 10" id="KW-0732">Signal</keyword>
<evidence type="ECO:0000256" key="5">
    <source>
        <dbReference type="ARBA" id="ARBA00022729"/>
    </source>
</evidence>
<dbReference type="InterPro" id="IPR000209">
    <property type="entry name" value="Peptidase_S8/S53_dom"/>
</dbReference>
<dbReference type="InterPro" id="IPR013783">
    <property type="entry name" value="Ig-like_fold"/>
</dbReference>
<dbReference type="InterPro" id="IPR006311">
    <property type="entry name" value="TAT_signal"/>
</dbReference>
<reference evidence="13 14" key="1">
    <citation type="submission" date="2023-03" db="EMBL/GenBank/DDBJ databases">
        <title>Isolation and description of six Streptomyces strains from soil environments, able to metabolize different microbial glucans.</title>
        <authorList>
            <person name="Widen T."/>
            <person name="Larsbrink J."/>
        </authorList>
    </citation>
    <scope>NUCLEOTIDE SEQUENCE [LARGE SCALE GENOMIC DNA]</scope>
    <source>
        <strain evidence="13 14">Alt2</strain>
    </source>
</reference>
<feature type="active site" description="Charge relay system" evidence="8">
    <location>
        <position position="249"/>
    </location>
</feature>
<evidence type="ECO:0000256" key="9">
    <source>
        <dbReference type="RuleBase" id="RU003355"/>
    </source>
</evidence>
<evidence type="ECO:0000313" key="14">
    <source>
        <dbReference type="Proteomes" id="UP001235744"/>
    </source>
</evidence>
<dbReference type="InterPro" id="IPR034213">
    <property type="entry name" value="S8_Vpr-like"/>
</dbReference>
<feature type="chain" id="PRO_5045701947" evidence="10">
    <location>
        <begin position="36"/>
        <end position="1250"/>
    </location>
</feature>
<organism evidence="13 14">
    <name type="scientific">Streptomyces poriferorum</name>
    <dbReference type="NCBI Taxonomy" id="2798799"/>
    <lineage>
        <taxon>Bacteria</taxon>
        <taxon>Bacillati</taxon>
        <taxon>Actinomycetota</taxon>
        <taxon>Actinomycetes</taxon>
        <taxon>Kitasatosporales</taxon>
        <taxon>Streptomycetaceae</taxon>
        <taxon>Streptomyces</taxon>
    </lineage>
</organism>
<dbReference type="PROSITE" id="PS00138">
    <property type="entry name" value="SUBTILASE_SER"/>
    <property type="match status" value="1"/>
</dbReference>
<dbReference type="InterPro" id="IPR036852">
    <property type="entry name" value="Peptidase_S8/S53_dom_sf"/>
</dbReference>
<dbReference type="InterPro" id="IPR046450">
    <property type="entry name" value="PA_dom_sf"/>
</dbReference>
<keyword evidence="7 8" id="KW-0720">Serine protease</keyword>
<evidence type="ECO:0000256" key="2">
    <source>
        <dbReference type="ARBA" id="ARBA00022512"/>
    </source>
</evidence>
<feature type="active site" description="Charge relay system" evidence="8">
    <location>
        <position position="453"/>
    </location>
</feature>
<dbReference type="InterPro" id="IPR050131">
    <property type="entry name" value="Peptidase_S8_subtilisin-like"/>
</dbReference>
<evidence type="ECO:0000256" key="8">
    <source>
        <dbReference type="PROSITE-ProRule" id="PRU01240"/>
    </source>
</evidence>
<dbReference type="Gene3D" id="3.40.50.200">
    <property type="entry name" value="Peptidase S8/S53 domain"/>
    <property type="match status" value="1"/>
</dbReference>
<keyword evidence="6 8" id="KW-0378">Hydrolase</keyword>
<dbReference type="RefSeq" id="WP_306105906.1">
    <property type="nucleotide sequence ID" value="NZ_CP120988.1"/>
</dbReference>
<keyword evidence="2" id="KW-0134">Cell wall</keyword>
<dbReference type="Gene3D" id="3.50.30.30">
    <property type="match status" value="1"/>
</dbReference>
<dbReference type="CDD" id="cd07474">
    <property type="entry name" value="Peptidases_S8_subtilisin_Vpr-like"/>
    <property type="match status" value="1"/>
</dbReference>
<name>A0ABY9IIA7_9ACTN</name>